<organism evidence="5 6">
    <name type="scientific">Candidatus Avoscillospira stercoripullorum</name>
    <dbReference type="NCBI Taxonomy" id="2840709"/>
    <lineage>
        <taxon>Bacteria</taxon>
        <taxon>Bacillati</taxon>
        <taxon>Bacillota</taxon>
        <taxon>Clostridia</taxon>
        <taxon>Eubacteriales</taxon>
        <taxon>Oscillospiraceae</taxon>
        <taxon>Oscillospiraceae incertae sedis</taxon>
        <taxon>Candidatus Avoscillospira</taxon>
    </lineage>
</organism>
<evidence type="ECO:0000256" key="2">
    <source>
        <dbReference type="ARBA" id="ARBA00022695"/>
    </source>
</evidence>
<dbReference type="InterPro" id="IPR029044">
    <property type="entry name" value="Nucleotide-diphossugar_trans"/>
</dbReference>
<dbReference type="CDD" id="cd02516">
    <property type="entry name" value="CDP-ME_synthetase"/>
    <property type="match status" value="1"/>
</dbReference>
<sequence length="244" mass="26107">MKIELHIPGLSKKKGKNYCTAVLVAAGSSSRMQGTDKILTDISGEPVLAHTIRCFEQNPLIDDIILVVREDRREAVSAMVLRYGFSKIRGITLGGETRTASVMAGLDLAAPETTHAAIHDGARPLVTQSVITEAVETAFRTGAAAPAVPVKDTIKVADRNVVTATPNRSSLFAVQTPQVFDFDLLRGALQKVLEGGGALTDDCAAVEALGMKVHLTQGDEENIKVTTPLDLVVAEAILERRQRL</sequence>
<accession>A0A9D1D7W8</accession>
<dbReference type="InterPro" id="IPR001228">
    <property type="entry name" value="IspD"/>
</dbReference>
<comment type="caution">
    <text evidence="5">The sequence shown here is derived from an EMBL/GenBank/DDBJ whole genome shotgun (WGS) entry which is preliminary data.</text>
</comment>
<dbReference type="PANTHER" id="PTHR32125:SF4">
    <property type="entry name" value="2-C-METHYL-D-ERYTHRITOL 4-PHOSPHATE CYTIDYLYLTRANSFERASE, CHLOROPLASTIC"/>
    <property type="match status" value="1"/>
</dbReference>
<feature type="site" description="Positions MEP for the nucleophilic attack" evidence="4">
    <location>
        <position position="224"/>
    </location>
</feature>
<dbReference type="EMBL" id="DVGD01000288">
    <property type="protein sequence ID" value="HIR10467.1"/>
    <property type="molecule type" value="Genomic_DNA"/>
</dbReference>
<feature type="site" description="Transition state stabilizer" evidence="4">
    <location>
        <position position="31"/>
    </location>
</feature>
<dbReference type="GO" id="GO:0050518">
    <property type="term" value="F:2-C-methyl-D-erythritol 4-phosphate cytidylyltransferase activity"/>
    <property type="evidence" value="ECO:0007669"/>
    <property type="project" value="UniProtKB-UniRule"/>
</dbReference>
<dbReference type="PANTHER" id="PTHR32125">
    <property type="entry name" value="2-C-METHYL-D-ERYTHRITOL 4-PHOSPHATE CYTIDYLYLTRANSFERASE, CHLOROPLASTIC"/>
    <property type="match status" value="1"/>
</dbReference>
<dbReference type="EC" id="2.7.7.60" evidence="4"/>
<dbReference type="FunFam" id="3.90.550.10:FF:000003">
    <property type="entry name" value="2-C-methyl-D-erythritol 4-phosphate cytidylyltransferase"/>
    <property type="match status" value="1"/>
</dbReference>
<feature type="site" description="Transition state stabilizer" evidence="4">
    <location>
        <position position="37"/>
    </location>
</feature>
<reference evidence="5" key="2">
    <citation type="journal article" date="2021" name="PeerJ">
        <title>Extensive microbial diversity within the chicken gut microbiome revealed by metagenomics and culture.</title>
        <authorList>
            <person name="Gilroy R."/>
            <person name="Ravi A."/>
            <person name="Getino M."/>
            <person name="Pursley I."/>
            <person name="Horton D.L."/>
            <person name="Alikhan N.F."/>
            <person name="Baker D."/>
            <person name="Gharbi K."/>
            <person name="Hall N."/>
            <person name="Watson M."/>
            <person name="Adriaenssens E.M."/>
            <person name="Foster-Nyarko E."/>
            <person name="Jarju S."/>
            <person name="Secka A."/>
            <person name="Antonio M."/>
            <person name="Oren A."/>
            <person name="Chaudhuri R.R."/>
            <person name="La Ragione R."/>
            <person name="Hildebrand F."/>
            <person name="Pallen M.J."/>
        </authorList>
    </citation>
    <scope>NUCLEOTIDE SEQUENCE</scope>
    <source>
        <strain evidence="5">ChiHjej9B8-7071</strain>
    </source>
</reference>
<dbReference type="Pfam" id="PF01128">
    <property type="entry name" value="IspD"/>
    <property type="match status" value="1"/>
</dbReference>
<evidence type="ECO:0000313" key="6">
    <source>
        <dbReference type="Proteomes" id="UP000824258"/>
    </source>
</evidence>
<keyword evidence="2 4" id="KW-0548">Nucleotidyltransferase</keyword>
<comment type="function">
    <text evidence="4">Catalyzes the formation of 4-diphosphocytidyl-2-C-methyl-D-erythritol from CTP and 2-C-methyl-D-erythritol 4-phosphate (MEP).</text>
</comment>
<dbReference type="HAMAP" id="MF_00108">
    <property type="entry name" value="IspD"/>
    <property type="match status" value="1"/>
</dbReference>
<dbReference type="InterPro" id="IPR034683">
    <property type="entry name" value="IspD/TarI"/>
</dbReference>
<dbReference type="GO" id="GO:0019288">
    <property type="term" value="P:isopentenyl diphosphate biosynthetic process, methylerythritol 4-phosphate pathway"/>
    <property type="evidence" value="ECO:0007669"/>
    <property type="project" value="UniProtKB-UniRule"/>
</dbReference>
<reference evidence="5" key="1">
    <citation type="submission" date="2020-10" db="EMBL/GenBank/DDBJ databases">
        <authorList>
            <person name="Gilroy R."/>
        </authorList>
    </citation>
    <scope>NUCLEOTIDE SEQUENCE</scope>
    <source>
        <strain evidence="5">ChiHjej9B8-7071</strain>
    </source>
</reference>
<evidence type="ECO:0000256" key="3">
    <source>
        <dbReference type="ARBA" id="ARBA00023229"/>
    </source>
</evidence>
<dbReference type="NCBIfam" id="TIGR00453">
    <property type="entry name" value="ispD"/>
    <property type="match status" value="1"/>
</dbReference>
<comment type="catalytic activity">
    <reaction evidence="4">
        <text>2-C-methyl-D-erythritol 4-phosphate + CTP + H(+) = 4-CDP-2-C-methyl-D-erythritol + diphosphate</text>
        <dbReference type="Rhea" id="RHEA:13429"/>
        <dbReference type="ChEBI" id="CHEBI:15378"/>
        <dbReference type="ChEBI" id="CHEBI:33019"/>
        <dbReference type="ChEBI" id="CHEBI:37563"/>
        <dbReference type="ChEBI" id="CHEBI:57823"/>
        <dbReference type="ChEBI" id="CHEBI:58262"/>
        <dbReference type="EC" id="2.7.7.60"/>
    </reaction>
</comment>
<dbReference type="InterPro" id="IPR050088">
    <property type="entry name" value="IspD/TarI_cytidylyltransf_bact"/>
</dbReference>
<proteinExistence type="inferred from homology"/>
<feature type="site" description="Positions MEP for the nucleophilic attack" evidence="4">
    <location>
        <position position="168"/>
    </location>
</feature>
<name>A0A9D1D7W8_9FIRM</name>
<keyword evidence="1 4" id="KW-0808">Transferase</keyword>
<comment type="similarity">
    <text evidence="4">Belongs to the IspD/TarI cytidylyltransferase family. IspD subfamily.</text>
</comment>
<evidence type="ECO:0000313" key="5">
    <source>
        <dbReference type="EMBL" id="HIR10467.1"/>
    </source>
</evidence>
<comment type="pathway">
    <text evidence="4">Isoprenoid biosynthesis; isopentenyl diphosphate biosynthesis via DXP pathway; isopentenyl diphosphate from 1-deoxy-D-xylulose 5-phosphate: step 2/6.</text>
</comment>
<gene>
    <name evidence="4 5" type="primary">ispD</name>
    <name evidence="5" type="ORF">IAA70_08690</name>
</gene>
<evidence type="ECO:0000256" key="4">
    <source>
        <dbReference type="HAMAP-Rule" id="MF_00108"/>
    </source>
</evidence>
<evidence type="ECO:0000256" key="1">
    <source>
        <dbReference type="ARBA" id="ARBA00022679"/>
    </source>
</evidence>
<dbReference type="Gene3D" id="3.90.550.10">
    <property type="entry name" value="Spore Coat Polysaccharide Biosynthesis Protein SpsA, Chain A"/>
    <property type="match status" value="1"/>
</dbReference>
<dbReference type="AlphaFoldDB" id="A0A9D1D7W8"/>
<protein>
    <recommendedName>
        <fullName evidence="4">2-C-methyl-D-erythritol 4-phosphate cytidylyltransferase</fullName>
        <ecNumber evidence="4">2.7.7.60</ecNumber>
    </recommendedName>
    <alternativeName>
        <fullName evidence="4">4-diphosphocytidyl-2C-methyl-D-erythritol synthase</fullName>
    </alternativeName>
    <alternativeName>
        <fullName evidence="4">MEP cytidylyltransferase</fullName>
        <shortName evidence="4">MCT</shortName>
    </alternativeName>
</protein>
<keyword evidence="3 4" id="KW-0414">Isoprene biosynthesis</keyword>
<dbReference type="SUPFAM" id="SSF53448">
    <property type="entry name" value="Nucleotide-diphospho-sugar transferases"/>
    <property type="match status" value="1"/>
</dbReference>
<dbReference type="Proteomes" id="UP000824258">
    <property type="component" value="Unassembled WGS sequence"/>
</dbReference>